<feature type="compositionally biased region" description="Polar residues" evidence="3">
    <location>
        <begin position="665"/>
        <end position="679"/>
    </location>
</feature>
<dbReference type="PANTHER" id="PTHR43514:SF4">
    <property type="entry name" value="ABC TRANSPORTER I FAMILY MEMBER 10"/>
    <property type="match status" value="1"/>
</dbReference>
<dbReference type="Proteomes" id="UP000053789">
    <property type="component" value="Unassembled WGS sequence"/>
</dbReference>
<protein>
    <recommendedName>
        <fullName evidence="4">ABC transporter domain-containing protein</fullName>
    </recommendedName>
</protein>
<dbReference type="GO" id="GO:0016887">
    <property type="term" value="F:ATP hydrolysis activity"/>
    <property type="evidence" value="ECO:0007669"/>
    <property type="project" value="InterPro"/>
</dbReference>
<dbReference type="InterPro" id="IPR003593">
    <property type="entry name" value="AAA+_ATPase"/>
</dbReference>
<reference evidence="5" key="1">
    <citation type="submission" date="2015-01" db="EMBL/GenBank/DDBJ databases">
        <title>The Genome Sequence of Cladophialophora bantiana CBS 173.52.</title>
        <authorList>
            <consortium name="The Broad Institute Genomics Platform"/>
            <person name="Cuomo C."/>
            <person name="de Hoog S."/>
            <person name="Gorbushina A."/>
            <person name="Stielow B."/>
            <person name="Teixiera M."/>
            <person name="Abouelleil A."/>
            <person name="Chapman S.B."/>
            <person name="Priest M."/>
            <person name="Young S.K."/>
            <person name="Wortman J."/>
            <person name="Nusbaum C."/>
            <person name="Birren B."/>
        </authorList>
    </citation>
    <scope>NUCLEOTIDE SEQUENCE [LARGE SCALE GENOMIC DNA]</scope>
    <source>
        <strain evidence="5">CBS 173.52</strain>
    </source>
</reference>
<evidence type="ECO:0000256" key="3">
    <source>
        <dbReference type="SAM" id="MobiDB-lite"/>
    </source>
</evidence>
<organism evidence="5 6">
    <name type="scientific">Cladophialophora bantiana (strain ATCC 10958 / CBS 173.52 / CDC B-1940 / NIH 8579)</name>
    <name type="common">Xylohypha bantiana</name>
    <dbReference type="NCBI Taxonomy" id="1442370"/>
    <lineage>
        <taxon>Eukaryota</taxon>
        <taxon>Fungi</taxon>
        <taxon>Dikarya</taxon>
        <taxon>Ascomycota</taxon>
        <taxon>Pezizomycotina</taxon>
        <taxon>Eurotiomycetes</taxon>
        <taxon>Chaetothyriomycetidae</taxon>
        <taxon>Chaetothyriales</taxon>
        <taxon>Herpotrichiellaceae</taxon>
        <taxon>Cladophialophora</taxon>
    </lineage>
</organism>
<proteinExistence type="predicted"/>
<dbReference type="RefSeq" id="XP_016624855.1">
    <property type="nucleotide sequence ID" value="XM_016759527.1"/>
</dbReference>
<feature type="domain" description="ABC transporter" evidence="4">
    <location>
        <begin position="431"/>
        <end position="749"/>
    </location>
</feature>
<dbReference type="InterPro" id="IPR050334">
    <property type="entry name" value="Molybdenum_import_ModC"/>
</dbReference>
<feature type="domain" description="ABC transporter" evidence="4">
    <location>
        <begin position="86"/>
        <end position="308"/>
    </location>
</feature>
<feature type="region of interest" description="Disordered" evidence="3">
    <location>
        <begin position="394"/>
        <end position="425"/>
    </location>
</feature>
<feature type="region of interest" description="Disordered" evidence="3">
    <location>
        <begin position="659"/>
        <end position="680"/>
    </location>
</feature>
<evidence type="ECO:0000313" key="5">
    <source>
        <dbReference type="EMBL" id="KIW98186.1"/>
    </source>
</evidence>
<dbReference type="SMART" id="SM00382">
    <property type="entry name" value="AAA"/>
    <property type="match status" value="1"/>
</dbReference>
<dbReference type="Gene3D" id="3.40.50.300">
    <property type="entry name" value="P-loop containing nucleotide triphosphate hydrolases"/>
    <property type="match status" value="2"/>
</dbReference>
<dbReference type="Pfam" id="PF00005">
    <property type="entry name" value="ABC_tran"/>
    <property type="match status" value="2"/>
</dbReference>
<dbReference type="GO" id="GO:0005524">
    <property type="term" value="F:ATP binding"/>
    <property type="evidence" value="ECO:0007669"/>
    <property type="project" value="UniProtKB-KW"/>
</dbReference>
<dbReference type="GeneID" id="27694698"/>
<dbReference type="PROSITE" id="PS50893">
    <property type="entry name" value="ABC_TRANSPORTER_2"/>
    <property type="match status" value="2"/>
</dbReference>
<keyword evidence="1" id="KW-0547">Nucleotide-binding</keyword>
<dbReference type="SUPFAM" id="SSF52540">
    <property type="entry name" value="P-loop containing nucleoside triphosphate hydrolases"/>
    <property type="match status" value="2"/>
</dbReference>
<dbReference type="HOGENOM" id="CLU_000604_45_1_1"/>
<dbReference type="EMBL" id="KN846981">
    <property type="protein sequence ID" value="KIW98186.1"/>
    <property type="molecule type" value="Genomic_DNA"/>
</dbReference>
<dbReference type="GO" id="GO:0005739">
    <property type="term" value="C:mitochondrion"/>
    <property type="evidence" value="ECO:0007669"/>
    <property type="project" value="TreeGrafter"/>
</dbReference>
<feature type="region of interest" description="Disordered" evidence="3">
    <location>
        <begin position="347"/>
        <end position="373"/>
    </location>
</feature>
<sequence length="758" mass="83940">MRRTAICLFRQSLKCGRLNLIQIRNGTFYREHPSADRHDSSNPPLFPDLTFELPATIYEKGHPVERENEHWAVVSASDGATFLEILRGSHICVPPNARSYPYLASSYIDDRRDHRLRIPSRAIQYVGFNSGKGQLAGGSGGVRGAYLSARYESRREETDWTVMQYLKGDTELNPGERGPDEGVDSRLLDKVMSDLRLEKLKNMPVSNLSNGQTRRTRIAKALLGRPLLLLLDEPFMGLDPPTLVTLSPMLKKLAYRSSPLLMLGLRPQDPIPDWITHLVVLGHNHTVALMGEKSKVLSDIRRWVNVASGSQTSTTSQKFVDQITREYGPPPASVTGDVLSETGISRHPEMLEESSPAPKDREEIGRSLENGTEIKNCDRQTLDDLLSLAVTAAPTPPSRSALEPTASSQQQEWSAPPFPGERDRQLGDPLIELSSIIVQYGSKTVLGHSPPQPGHTTPGLSLTISQGTRLALLGPNGSGKTTLLSLLTSDHPQSYSLPIQFFGRTRLPDPERGIPGLSLWEIQSRIGHSSPEIHQFFPKHLTVRRVLESAWAETYAGKPNLSPGRSDMVNRFLSWWEPELRQDAIDASGANFGSDLSWATDKQSHTFGALPFSAQRLLLLLRAIIKQPDIIILDEAFSGLSADTRDKAMLWLEFGENKMRPHGAPTTQETPSPHASTATKAPVLGPQEHSVRFTGLTPSQALVVVSHVKEEIPDCVDEWLRLPGEEEVLESSRGVEGGRTHERGWVKSQEGWMTVWGL</sequence>
<dbReference type="VEuPathDB" id="FungiDB:Z519_01770"/>
<dbReference type="InterPro" id="IPR003439">
    <property type="entry name" value="ABC_transporter-like_ATP-bd"/>
</dbReference>
<dbReference type="PANTHER" id="PTHR43514">
    <property type="entry name" value="ABC TRANSPORTER I FAMILY MEMBER 10"/>
    <property type="match status" value="1"/>
</dbReference>
<keyword evidence="2" id="KW-0067">ATP-binding</keyword>
<evidence type="ECO:0000259" key="4">
    <source>
        <dbReference type="PROSITE" id="PS50893"/>
    </source>
</evidence>
<accession>A0A0D2F7W5</accession>
<dbReference type="AlphaFoldDB" id="A0A0D2F7W5"/>
<gene>
    <name evidence="5" type="ORF">Z519_01770</name>
</gene>
<evidence type="ECO:0000256" key="2">
    <source>
        <dbReference type="ARBA" id="ARBA00022840"/>
    </source>
</evidence>
<dbReference type="InterPro" id="IPR027417">
    <property type="entry name" value="P-loop_NTPase"/>
</dbReference>
<keyword evidence="6" id="KW-1185">Reference proteome</keyword>
<evidence type="ECO:0000313" key="6">
    <source>
        <dbReference type="Proteomes" id="UP000053789"/>
    </source>
</evidence>
<dbReference type="OrthoDB" id="10255969at2759"/>
<name>A0A0D2F7W5_CLAB1</name>
<evidence type="ECO:0000256" key="1">
    <source>
        <dbReference type="ARBA" id="ARBA00022741"/>
    </source>
</evidence>